<evidence type="ECO:0000313" key="2">
    <source>
        <dbReference type="Proteomes" id="UP000198373"/>
    </source>
</evidence>
<proteinExistence type="predicted"/>
<dbReference type="OrthoDB" id="3296851at2"/>
<keyword evidence="2" id="KW-1185">Reference proteome</keyword>
<dbReference type="RefSeq" id="WP_089303865.1">
    <property type="nucleotide sequence ID" value="NZ_FZOO01000001.1"/>
</dbReference>
<evidence type="ECO:0008006" key="3">
    <source>
        <dbReference type="Google" id="ProtNLM"/>
    </source>
</evidence>
<name>A0A239B0B1_9ACTN</name>
<organism evidence="1 2">
    <name type="scientific">Geodermatophilus pulveris</name>
    <dbReference type="NCBI Taxonomy" id="1564159"/>
    <lineage>
        <taxon>Bacteria</taxon>
        <taxon>Bacillati</taxon>
        <taxon>Actinomycetota</taxon>
        <taxon>Actinomycetes</taxon>
        <taxon>Geodermatophilales</taxon>
        <taxon>Geodermatophilaceae</taxon>
        <taxon>Geodermatophilus</taxon>
    </lineage>
</organism>
<protein>
    <recommendedName>
        <fullName evidence="3">Bacterial Ig domain-containing protein</fullName>
    </recommendedName>
</protein>
<dbReference type="Proteomes" id="UP000198373">
    <property type="component" value="Unassembled WGS sequence"/>
</dbReference>
<gene>
    <name evidence="1" type="ORF">SAMN06893096_101346</name>
</gene>
<dbReference type="EMBL" id="FZOO01000001">
    <property type="protein sequence ID" value="SNS01189.1"/>
    <property type="molecule type" value="Genomic_DNA"/>
</dbReference>
<reference evidence="2" key="1">
    <citation type="submission" date="2017-06" db="EMBL/GenBank/DDBJ databases">
        <authorList>
            <person name="Varghese N."/>
            <person name="Submissions S."/>
        </authorList>
    </citation>
    <scope>NUCLEOTIDE SEQUENCE [LARGE SCALE GENOMIC DNA]</scope>
    <source>
        <strain evidence="2">DSM 46839</strain>
    </source>
</reference>
<dbReference type="AlphaFoldDB" id="A0A239B0B1"/>
<sequence length="83" mass="9052">MTGRLLIANWGTDVYGPIGGRPVDVQFRTATGTYQTVKTVRTDRGGWVRTTVPARASGYWRLHYAGNSYAGRAVAPGDPVQVR</sequence>
<evidence type="ECO:0000313" key="1">
    <source>
        <dbReference type="EMBL" id="SNS01189.1"/>
    </source>
</evidence>
<accession>A0A239B0B1</accession>